<proteinExistence type="predicted"/>
<dbReference type="WBParaSite" id="jg25298">
    <property type="protein sequence ID" value="jg25298"/>
    <property type="gene ID" value="jg25298"/>
</dbReference>
<dbReference type="Proteomes" id="UP000887574">
    <property type="component" value="Unplaced"/>
</dbReference>
<organism evidence="2 3">
    <name type="scientific">Ditylenchus dipsaci</name>
    <dbReference type="NCBI Taxonomy" id="166011"/>
    <lineage>
        <taxon>Eukaryota</taxon>
        <taxon>Metazoa</taxon>
        <taxon>Ecdysozoa</taxon>
        <taxon>Nematoda</taxon>
        <taxon>Chromadorea</taxon>
        <taxon>Rhabditida</taxon>
        <taxon>Tylenchina</taxon>
        <taxon>Tylenchomorpha</taxon>
        <taxon>Sphaerularioidea</taxon>
        <taxon>Anguinidae</taxon>
        <taxon>Anguininae</taxon>
        <taxon>Ditylenchus</taxon>
    </lineage>
</organism>
<evidence type="ECO:0000256" key="1">
    <source>
        <dbReference type="SAM" id="MobiDB-lite"/>
    </source>
</evidence>
<name>A0A915E050_9BILA</name>
<sequence length="75" mass="8094">MSLKNASGSDRSASQGSSGFDSNKLLTTSGRLFWLARFRLCFASDCCRLSFRISGCPSGCARLLRYVGSGLDCML</sequence>
<evidence type="ECO:0000313" key="2">
    <source>
        <dbReference type="Proteomes" id="UP000887574"/>
    </source>
</evidence>
<protein>
    <submittedName>
        <fullName evidence="3">Uncharacterized protein</fullName>
    </submittedName>
</protein>
<accession>A0A915E050</accession>
<feature type="region of interest" description="Disordered" evidence="1">
    <location>
        <begin position="1"/>
        <end position="24"/>
    </location>
</feature>
<evidence type="ECO:0000313" key="3">
    <source>
        <dbReference type="WBParaSite" id="jg25298"/>
    </source>
</evidence>
<dbReference type="AlphaFoldDB" id="A0A915E050"/>
<feature type="compositionally biased region" description="Low complexity" evidence="1">
    <location>
        <begin position="7"/>
        <end position="19"/>
    </location>
</feature>
<keyword evidence="2" id="KW-1185">Reference proteome</keyword>
<reference evidence="3" key="1">
    <citation type="submission" date="2022-11" db="UniProtKB">
        <authorList>
            <consortium name="WormBaseParasite"/>
        </authorList>
    </citation>
    <scope>IDENTIFICATION</scope>
</reference>